<comment type="caution">
    <text evidence="1">The sequence shown here is derived from an EMBL/GenBank/DDBJ whole genome shotgun (WGS) entry which is preliminary data.</text>
</comment>
<gene>
    <name evidence="1" type="ORF">LTR37_020669</name>
</gene>
<keyword evidence="2" id="KW-1185">Reference proteome</keyword>
<dbReference type="EMBL" id="JAUTXU010000379">
    <property type="protein sequence ID" value="KAK3682009.1"/>
    <property type="molecule type" value="Genomic_DNA"/>
</dbReference>
<sequence length="315" mass="34556">MASADKQLPPPKKDQVYVDVSALNGGWVTLPEKLFVVGADPDSTKTGKSSHPKQGSGGRERIVFDLGIKRDMSQYADGMQDHLSKRQPIINLPDTKASLENGGLDSTKDVDFVMLSHTHWDHIGMPADYPNAKFVVGSGTLHTVTNGAPHYPASMFDKDPLPLDRTTEFPPAPGSASKDLACAESQQTSHTWQQISTINHAIDFFGDGSVYIVDAPGHLQGHMNLLARLSSEKWAYLGGDCCHDSRIITGEKEIAIYDDGHGGTRSVHSNLPLAKDTIAMIQEFIRVNEEKVEWIIAHDKGWAEKNQSRFFPGKL</sequence>
<name>A0ACC3MAJ9_9PEZI</name>
<evidence type="ECO:0000313" key="2">
    <source>
        <dbReference type="Proteomes" id="UP001281147"/>
    </source>
</evidence>
<organism evidence="1 2">
    <name type="scientific">Vermiconidia calcicola</name>
    <dbReference type="NCBI Taxonomy" id="1690605"/>
    <lineage>
        <taxon>Eukaryota</taxon>
        <taxon>Fungi</taxon>
        <taxon>Dikarya</taxon>
        <taxon>Ascomycota</taxon>
        <taxon>Pezizomycotina</taxon>
        <taxon>Dothideomycetes</taxon>
        <taxon>Dothideomycetidae</taxon>
        <taxon>Mycosphaerellales</taxon>
        <taxon>Extremaceae</taxon>
        <taxon>Vermiconidia</taxon>
    </lineage>
</organism>
<accession>A0ACC3MAJ9</accession>
<dbReference type="Proteomes" id="UP001281147">
    <property type="component" value="Unassembled WGS sequence"/>
</dbReference>
<protein>
    <submittedName>
        <fullName evidence="1">Uncharacterized protein</fullName>
    </submittedName>
</protein>
<proteinExistence type="predicted"/>
<evidence type="ECO:0000313" key="1">
    <source>
        <dbReference type="EMBL" id="KAK3682009.1"/>
    </source>
</evidence>
<reference evidence="1" key="1">
    <citation type="submission" date="2023-07" db="EMBL/GenBank/DDBJ databases">
        <title>Black Yeasts Isolated from many extreme environments.</title>
        <authorList>
            <person name="Coleine C."/>
            <person name="Stajich J.E."/>
            <person name="Selbmann L."/>
        </authorList>
    </citation>
    <scope>NUCLEOTIDE SEQUENCE</scope>
    <source>
        <strain evidence="1">CCFEE 5714</strain>
    </source>
</reference>